<sequence>MPPKMKRDLNINTGRLSRQPSPYLTPDGDPFGDVIGPESRTPSGMIQYMGQGASLTKSRSMSAPPTPFSTSRVMSNWADEMDYQDAKMQEQEAVDAFERIQTGLATDYPELPQGCWMDQNLRSDWHVDEPQTRTMEATVEPFGRSEKTEQVVYAINPYGFGAESKTAWVKDAVFQMPELSPADELKESTIRLLEDDKINPFKGSVPLEKIQNILSCNRGPYTDLYHVVVGKGKGKLKAFLQQYPDTFQHFAIEDGKWRLRLTKHTNYEFADREERRVREREVKHFLDALQMYLEKQPSRCCKVDDFIAAYPHLSINKVLATGELEHKLPPRGDLVRFVEKHTSLFRYEKSHKMFIIRLI</sequence>
<gene>
    <name evidence="2" type="ORF">EGYM00163_LOCUS22143</name>
</gene>
<name>A0A7S4CZA9_9EUGL</name>
<organism evidence="2">
    <name type="scientific">Eutreptiella gymnastica</name>
    <dbReference type="NCBI Taxonomy" id="73025"/>
    <lineage>
        <taxon>Eukaryota</taxon>
        <taxon>Discoba</taxon>
        <taxon>Euglenozoa</taxon>
        <taxon>Euglenida</taxon>
        <taxon>Spirocuta</taxon>
        <taxon>Euglenophyceae</taxon>
        <taxon>Eutreptiales</taxon>
        <taxon>Eutreptiaceae</taxon>
        <taxon>Eutreptiella</taxon>
    </lineage>
</organism>
<feature type="region of interest" description="Disordered" evidence="1">
    <location>
        <begin position="1"/>
        <end position="43"/>
    </location>
</feature>
<evidence type="ECO:0000256" key="1">
    <source>
        <dbReference type="SAM" id="MobiDB-lite"/>
    </source>
</evidence>
<feature type="compositionally biased region" description="Polar residues" evidence="1">
    <location>
        <begin position="10"/>
        <end position="22"/>
    </location>
</feature>
<protein>
    <submittedName>
        <fullName evidence="2">Uncharacterized protein</fullName>
    </submittedName>
</protein>
<dbReference type="AlphaFoldDB" id="A0A7S4CZA9"/>
<evidence type="ECO:0000313" key="2">
    <source>
        <dbReference type="EMBL" id="CAE0810996.1"/>
    </source>
</evidence>
<dbReference type="EMBL" id="HBJA01062604">
    <property type="protein sequence ID" value="CAE0810996.1"/>
    <property type="molecule type" value="Transcribed_RNA"/>
</dbReference>
<accession>A0A7S4CZA9</accession>
<proteinExistence type="predicted"/>
<reference evidence="2" key="1">
    <citation type="submission" date="2021-01" db="EMBL/GenBank/DDBJ databases">
        <authorList>
            <person name="Corre E."/>
            <person name="Pelletier E."/>
            <person name="Niang G."/>
            <person name="Scheremetjew M."/>
            <person name="Finn R."/>
            <person name="Kale V."/>
            <person name="Holt S."/>
            <person name="Cochrane G."/>
            <person name="Meng A."/>
            <person name="Brown T."/>
            <person name="Cohen L."/>
        </authorList>
    </citation>
    <scope>NUCLEOTIDE SEQUENCE</scope>
    <source>
        <strain evidence="2">CCMP1594</strain>
    </source>
</reference>